<protein>
    <submittedName>
        <fullName evidence="6">Uncharacterized protein</fullName>
    </submittedName>
</protein>
<dbReference type="EMBL" id="VJMJ01000193">
    <property type="protein sequence ID" value="KAF0727605.1"/>
    <property type="molecule type" value="Genomic_DNA"/>
</dbReference>
<keyword evidence="3" id="KW-0677">Repeat</keyword>
<name>A0A6G0WK49_9STRA</name>
<gene>
    <name evidence="6" type="ORF">Ae201684_014430</name>
</gene>
<keyword evidence="4" id="KW-0969">Cilium</keyword>
<proteinExistence type="predicted"/>
<evidence type="ECO:0000256" key="2">
    <source>
        <dbReference type="ARBA" id="ARBA00022614"/>
    </source>
</evidence>
<keyword evidence="7" id="KW-1185">Reference proteome</keyword>
<dbReference type="AlphaFoldDB" id="A0A6G0WK49"/>
<evidence type="ECO:0000256" key="4">
    <source>
        <dbReference type="ARBA" id="ARBA00023069"/>
    </source>
</evidence>
<accession>A0A6G0WK49</accession>
<keyword evidence="5" id="KW-0966">Cell projection</keyword>
<evidence type="ECO:0000256" key="5">
    <source>
        <dbReference type="ARBA" id="ARBA00023273"/>
    </source>
</evidence>
<evidence type="ECO:0000313" key="7">
    <source>
        <dbReference type="Proteomes" id="UP000481153"/>
    </source>
</evidence>
<reference evidence="6 7" key="1">
    <citation type="submission" date="2019-07" db="EMBL/GenBank/DDBJ databases">
        <title>Genomics analysis of Aphanomyces spp. identifies a new class of oomycete effector associated with host adaptation.</title>
        <authorList>
            <person name="Gaulin E."/>
        </authorList>
    </citation>
    <scope>NUCLEOTIDE SEQUENCE [LARGE SCALE GENOMIC DNA]</scope>
    <source>
        <strain evidence="6 7">ATCC 201684</strain>
    </source>
</reference>
<dbReference type="Proteomes" id="UP000481153">
    <property type="component" value="Unassembled WGS sequence"/>
</dbReference>
<dbReference type="InterPro" id="IPR050576">
    <property type="entry name" value="Cilia_flagella_integrity"/>
</dbReference>
<comment type="subcellular location">
    <subcellularLocation>
        <location evidence="1">Cell projection</location>
        <location evidence="1">Cilium</location>
    </subcellularLocation>
</comment>
<organism evidence="6 7">
    <name type="scientific">Aphanomyces euteiches</name>
    <dbReference type="NCBI Taxonomy" id="100861"/>
    <lineage>
        <taxon>Eukaryota</taxon>
        <taxon>Sar</taxon>
        <taxon>Stramenopiles</taxon>
        <taxon>Oomycota</taxon>
        <taxon>Saprolegniomycetes</taxon>
        <taxon>Saprolegniales</taxon>
        <taxon>Verrucalvaceae</taxon>
        <taxon>Aphanomyces</taxon>
    </lineage>
</organism>
<evidence type="ECO:0000313" key="6">
    <source>
        <dbReference type="EMBL" id="KAF0727605.1"/>
    </source>
</evidence>
<evidence type="ECO:0000256" key="3">
    <source>
        <dbReference type="ARBA" id="ARBA00022737"/>
    </source>
</evidence>
<dbReference type="VEuPathDB" id="FungiDB:AeMF1_021629"/>
<dbReference type="PANTHER" id="PTHR45973">
    <property type="entry name" value="PROTEIN PHOSPHATASE 1 REGULATORY SUBUNIT SDS22-RELATED"/>
    <property type="match status" value="1"/>
</dbReference>
<dbReference type="Pfam" id="PF14580">
    <property type="entry name" value="LRR_9"/>
    <property type="match status" value="1"/>
</dbReference>
<sequence>MKWTWTRLSVEPSAAWQLDRSSTPYTSFSVKYKQLGSFNALHLKSSDGKETTLPFSLSSIVVLDASINRLCNVRGIDAFPNVRELHLTHNQVRLRERESFVALPAKQIQTLEGLEVLEHLCHLHAGNNFIESLSWLWPSNCLVHLDISNNQLKTLEGIRACHRLEDLNLNANQLTSFQGIEHLTELKVLLAQSNRFGVNPAVDSGLTWLLPLGKMRLLSLNFNQLSDLDTLAKVVFALTELEEVNCVDNPVTKLPAYRFRMCQNRSLKTLDHKKIGSSMRRSLELMNNHDQVDALVEKTTAFYLKHVEAQQRVLSEGVEFFRGRENTISQVFVEFKHSMEAEMDECLHFAHAVKNKPSSFVSSYLLSNAGIEEWKKQLKAAQDAQLPRIPAEQLHRHSSQQLLDNAPHVWRNVNMHENAQRQQMDLETPRGKDHSTGSSLARELRVEAVLDLAKVIKLF</sequence>
<comment type="caution">
    <text evidence="6">The sequence shown here is derived from an EMBL/GenBank/DDBJ whole genome shotgun (WGS) entry which is preliminary data.</text>
</comment>
<evidence type="ECO:0000256" key="1">
    <source>
        <dbReference type="ARBA" id="ARBA00004138"/>
    </source>
</evidence>
<dbReference type="Gene3D" id="3.80.10.10">
    <property type="entry name" value="Ribonuclease Inhibitor"/>
    <property type="match status" value="2"/>
</dbReference>
<dbReference type="PANTHER" id="PTHR45973:SF9">
    <property type="entry name" value="LEUCINE-RICH REPEAT-CONTAINING PROTEIN 46"/>
    <property type="match status" value="1"/>
</dbReference>
<dbReference type="SUPFAM" id="SSF52058">
    <property type="entry name" value="L domain-like"/>
    <property type="match status" value="1"/>
</dbReference>
<dbReference type="PROSITE" id="PS51450">
    <property type="entry name" value="LRR"/>
    <property type="match status" value="2"/>
</dbReference>
<keyword evidence="2" id="KW-0433">Leucine-rich repeat</keyword>
<dbReference type="InterPro" id="IPR001611">
    <property type="entry name" value="Leu-rich_rpt"/>
</dbReference>
<dbReference type="InterPro" id="IPR032675">
    <property type="entry name" value="LRR_dom_sf"/>
</dbReference>
<dbReference type="SMART" id="SM00365">
    <property type="entry name" value="LRR_SD22"/>
    <property type="match status" value="4"/>
</dbReference>